<dbReference type="GO" id="GO:0016020">
    <property type="term" value="C:membrane"/>
    <property type="evidence" value="ECO:0007669"/>
    <property type="project" value="InterPro"/>
</dbReference>
<dbReference type="Proteomes" id="UP000834106">
    <property type="component" value="Chromosome 16"/>
</dbReference>
<sequence>MKGLDGNKGLVYVGTGYVFNRQTLYGYDPPVSEKWPRKKSKAKKRIQGYVWPYGGLTEGTNPGSLIKEVIYVISCRYEEKTKWDKEIGWIYGSVTEDILTGSRCIVEDGEWYSIDDWWRNEQFWVIGGVSANHFAVFRGLFKVLVGVDTNFTVTTKVADDAEFGKLYLFKWTTLLIPPITLIIQIW</sequence>
<dbReference type="InterPro" id="IPR005150">
    <property type="entry name" value="Cellulose_synth"/>
</dbReference>
<comment type="subcellular location">
    <subcellularLocation>
        <location evidence="1">Endomembrane system</location>
    </subcellularLocation>
</comment>
<keyword evidence="5" id="KW-1133">Transmembrane helix</keyword>
<dbReference type="AlphaFoldDB" id="A0AAD1ZZF4"/>
<keyword evidence="4" id="KW-0812">Transmembrane</keyword>
<dbReference type="Pfam" id="PF03552">
    <property type="entry name" value="Cellulose_synt"/>
    <property type="match status" value="3"/>
</dbReference>
<dbReference type="PANTHER" id="PTHR13301">
    <property type="entry name" value="X-BOX TRANSCRIPTION FACTOR-RELATED"/>
    <property type="match status" value="1"/>
</dbReference>
<dbReference type="GO" id="GO:0016760">
    <property type="term" value="F:cellulose synthase (UDP-forming) activity"/>
    <property type="evidence" value="ECO:0007669"/>
    <property type="project" value="InterPro"/>
</dbReference>
<evidence type="ECO:0000256" key="5">
    <source>
        <dbReference type="ARBA" id="ARBA00022989"/>
    </source>
</evidence>
<evidence type="ECO:0000256" key="7">
    <source>
        <dbReference type="ARBA" id="ARBA00023316"/>
    </source>
</evidence>
<keyword evidence="9" id="KW-1185">Reference proteome</keyword>
<evidence type="ECO:0000313" key="8">
    <source>
        <dbReference type="EMBL" id="CAI9778700.1"/>
    </source>
</evidence>
<keyword evidence="6" id="KW-0472">Membrane</keyword>
<evidence type="ECO:0000256" key="3">
    <source>
        <dbReference type="ARBA" id="ARBA00022679"/>
    </source>
</evidence>
<dbReference type="GO" id="GO:0030244">
    <property type="term" value="P:cellulose biosynthetic process"/>
    <property type="evidence" value="ECO:0007669"/>
    <property type="project" value="InterPro"/>
</dbReference>
<gene>
    <name evidence="8" type="ORF">FPE_LOCUS26130</name>
</gene>
<proteinExistence type="predicted"/>
<evidence type="ECO:0000256" key="1">
    <source>
        <dbReference type="ARBA" id="ARBA00004308"/>
    </source>
</evidence>
<evidence type="ECO:0000256" key="2">
    <source>
        <dbReference type="ARBA" id="ARBA00022676"/>
    </source>
</evidence>
<keyword evidence="7" id="KW-0961">Cell wall biogenesis/degradation</keyword>
<dbReference type="GO" id="GO:0071555">
    <property type="term" value="P:cell wall organization"/>
    <property type="evidence" value="ECO:0007669"/>
    <property type="project" value="UniProtKB-KW"/>
</dbReference>
<keyword evidence="3" id="KW-0808">Transferase</keyword>
<keyword evidence="2" id="KW-0328">Glycosyltransferase</keyword>
<evidence type="ECO:0000256" key="4">
    <source>
        <dbReference type="ARBA" id="ARBA00022692"/>
    </source>
</evidence>
<dbReference type="GO" id="GO:0012505">
    <property type="term" value="C:endomembrane system"/>
    <property type="evidence" value="ECO:0007669"/>
    <property type="project" value="UniProtKB-SubCell"/>
</dbReference>
<evidence type="ECO:0000313" key="9">
    <source>
        <dbReference type="Proteomes" id="UP000834106"/>
    </source>
</evidence>
<dbReference type="EMBL" id="OU503051">
    <property type="protein sequence ID" value="CAI9778700.1"/>
    <property type="molecule type" value="Genomic_DNA"/>
</dbReference>
<organism evidence="8 9">
    <name type="scientific">Fraxinus pennsylvanica</name>
    <dbReference type="NCBI Taxonomy" id="56036"/>
    <lineage>
        <taxon>Eukaryota</taxon>
        <taxon>Viridiplantae</taxon>
        <taxon>Streptophyta</taxon>
        <taxon>Embryophyta</taxon>
        <taxon>Tracheophyta</taxon>
        <taxon>Spermatophyta</taxon>
        <taxon>Magnoliopsida</taxon>
        <taxon>eudicotyledons</taxon>
        <taxon>Gunneridae</taxon>
        <taxon>Pentapetalae</taxon>
        <taxon>asterids</taxon>
        <taxon>lamiids</taxon>
        <taxon>Lamiales</taxon>
        <taxon>Oleaceae</taxon>
        <taxon>Oleeae</taxon>
        <taxon>Fraxinus</taxon>
    </lineage>
</organism>
<evidence type="ECO:0000256" key="6">
    <source>
        <dbReference type="ARBA" id="ARBA00023136"/>
    </source>
</evidence>
<name>A0AAD1ZZF4_9LAMI</name>
<accession>A0AAD1ZZF4</accession>
<protein>
    <submittedName>
        <fullName evidence="8">Uncharacterized protein</fullName>
    </submittedName>
</protein>
<reference evidence="8" key="1">
    <citation type="submission" date="2023-05" db="EMBL/GenBank/DDBJ databases">
        <authorList>
            <person name="Huff M."/>
        </authorList>
    </citation>
    <scope>NUCLEOTIDE SEQUENCE</scope>
</reference>